<organism evidence="10 11">
    <name type="scientific">Loofah witches'-broom phytoplasma</name>
    <dbReference type="NCBI Taxonomy" id="35773"/>
    <lineage>
        <taxon>Bacteria</taxon>
        <taxon>Bacillati</taxon>
        <taxon>Mycoplasmatota</taxon>
        <taxon>Mollicutes</taxon>
        <taxon>Acholeplasmatales</taxon>
        <taxon>Acholeplasmataceae</taxon>
        <taxon>Candidatus Phytoplasma</taxon>
        <taxon>16SrVIII (Loofah witches'-broom group)</taxon>
    </lineage>
</organism>
<feature type="domain" description="Gcp-like" evidence="9">
    <location>
        <begin position="23"/>
        <end position="302"/>
    </location>
</feature>
<evidence type="ECO:0000256" key="3">
    <source>
        <dbReference type="ARBA" id="ARBA00022694"/>
    </source>
</evidence>
<dbReference type="KEGG" id="pluf:LFWB_1340"/>
<dbReference type="GO" id="GO:0005506">
    <property type="term" value="F:iron ion binding"/>
    <property type="evidence" value="ECO:0007669"/>
    <property type="project" value="UniProtKB-UniRule"/>
</dbReference>
<protein>
    <recommendedName>
        <fullName evidence="8">tRNA N6-adenosine threonylcarbamoyltransferase</fullName>
        <ecNumber evidence="8">2.3.1.234</ecNumber>
    </recommendedName>
    <alternativeName>
        <fullName evidence="8">N6-L-threonylcarbamoyladenine synthase</fullName>
        <shortName evidence="8">t(6)A synthase</shortName>
    </alternativeName>
    <alternativeName>
        <fullName evidence="8">t(6)A37 threonylcarbamoyladenosine biosynthesis protein TsaD</fullName>
    </alternativeName>
    <alternativeName>
        <fullName evidence="8">tRNA threonylcarbamoyladenosine biosynthesis protein TsaD</fullName>
    </alternativeName>
</protein>
<feature type="binding site" evidence="8">
    <location>
        <position position="296"/>
    </location>
    <ligand>
        <name>Fe cation</name>
        <dbReference type="ChEBI" id="CHEBI:24875"/>
    </ligand>
</feature>
<dbReference type="EC" id="2.3.1.234" evidence="8"/>
<reference evidence="10" key="1">
    <citation type="submission" date="2020-06" db="EMBL/GenBank/DDBJ databases">
        <title>Complete genome sequence of Candidatus Phytoplasma luffae NCHU2019.</title>
        <authorList>
            <person name="Cho S.-T."/>
            <person name="Tan C.-M."/>
            <person name="Li J.-R."/>
            <person name="Chien Y.-Y."/>
            <person name="Chiu Y.-C."/>
            <person name="Yang J.-Y."/>
            <person name="Kuo C.-H."/>
        </authorList>
    </citation>
    <scope>NUCLEOTIDE SEQUENCE</scope>
    <source>
        <strain evidence="10">NCHU2019</strain>
    </source>
</reference>
<keyword evidence="2 8" id="KW-0808">Transferase</keyword>
<dbReference type="RefSeq" id="WP_210954777.1">
    <property type="nucleotide sequence ID" value="NZ_CP054393.1"/>
</dbReference>
<feature type="binding site" evidence="8">
    <location>
        <position position="270"/>
    </location>
    <ligand>
        <name>substrate</name>
    </ligand>
</feature>
<comment type="subcellular location">
    <subcellularLocation>
        <location evidence="8">Cytoplasm</location>
    </subcellularLocation>
</comment>
<comment type="similarity">
    <text evidence="8">Belongs to the KAE1 / TsaD family.</text>
</comment>
<evidence type="ECO:0000313" key="11">
    <source>
        <dbReference type="Proteomes" id="UP000672038"/>
    </source>
</evidence>
<keyword evidence="3 8" id="KW-0819">tRNA processing</keyword>
<evidence type="ECO:0000256" key="2">
    <source>
        <dbReference type="ARBA" id="ARBA00022679"/>
    </source>
</evidence>
<evidence type="ECO:0000259" key="9">
    <source>
        <dbReference type="Pfam" id="PF00814"/>
    </source>
</evidence>
<feature type="binding site" evidence="8">
    <location>
        <position position="183"/>
    </location>
    <ligand>
        <name>substrate</name>
    </ligand>
</feature>
<dbReference type="InterPro" id="IPR000905">
    <property type="entry name" value="Gcp-like_dom"/>
</dbReference>
<dbReference type="GO" id="GO:0005737">
    <property type="term" value="C:cytoplasm"/>
    <property type="evidence" value="ECO:0007669"/>
    <property type="project" value="UniProtKB-SubCell"/>
</dbReference>
<dbReference type="NCBIfam" id="TIGR00329">
    <property type="entry name" value="gcp_kae1"/>
    <property type="match status" value="1"/>
</dbReference>
<evidence type="ECO:0000256" key="7">
    <source>
        <dbReference type="ARBA" id="ARBA00048117"/>
    </source>
</evidence>
<dbReference type="InterPro" id="IPR043129">
    <property type="entry name" value="ATPase_NBD"/>
</dbReference>
<evidence type="ECO:0000256" key="4">
    <source>
        <dbReference type="ARBA" id="ARBA00022723"/>
    </source>
</evidence>
<evidence type="ECO:0000256" key="1">
    <source>
        <dbReference type="ARBA" id="ARBA00022490"/>
    </source>
</evidence>
<comment type="function">
    <text evidence="8">Required for the formation of a threonylcarbamoyl group on adenosine at position 37 (t(6)A37) in tRNAs that read codons beginning with adenine. Is involved in the transfer of the threonylcarbamoyl moiety of threonylcarbamoyl-AMP (TC-AMP) to the N6 group of A37, together with TsaE and TsaB. TsaD likely plays a direct catalytic role in this reaction.</text>
</comment>
<evidence type="ECO:0000256" key="8">
    <source>
        <dbReference type="HAMAP-Rule" id="MF_01445"/>
    </source>
</evidence>
<dbReference type="EMBL" id="CP054393">
    <property type="protein sequence ID" value="QTX02704.1"/>
    <property type="molecule type" value="Genomic_DNA"/>
</dbReference>
<feature type="binding site" evidence="8">
    <location>
        <position position="115"/>
    </location>
    <ligand>
        <name>Fe cation</name>
        <dbReference type="ChEBI" id="CHEBI:24875"/>
    </ligand>
</feature>
<evidence type="ECO:0000313" key="10">
    <source>
        <dbReference type="EMBL" id="QTX02704.1"/>
    </source>
</evidence>
<keyword evidence="11" id="KW-1185">Reference proteome</keyword>
<sequence>MIILSIETSCDETSVAVTENGKKVLSNVVFSQIKYHQKFGGVVPEIASRKHVEIINLVFKEALDKAKITANEIDLIAVTQGPGLIGSLFSGISAANILSYIYNKPLIGVNHLIGHVYSAQIEYELKFSSLVLLISGGHTELFYLTNHFEIKQISQTLDDAVGEVYDKIARSLNLGYPGGPIIEKLALQGENIFSFSRPYLKNKKLDFSFSGLKSQIINFINEKKDLAPYINDICASFQESVADVLITKVQRALNLYKTKQLIIVGGVAANQFLTQRFRNHFSDLELIIPSLQYCTDQAAMIGIAAYYQHMFGFPKGQKIYNLTAIPNLSLNDNRENN</sequence>
<evidence type="ECO:0000256" key="5">
    <source>
        <dbReference type="ARBA" id="ARBA00023004"/>
    </source>
</evidence>
<dbReference type="CDD" id="cd24133">
    <property type="entry name" value="ASKHA_NBD_TsaD_bac"/>
    <property type="match status" value="1"/>
</dbReference>
<dbReference type="FunFam" id="3.30.420.40:FF:000040">
    <property type="entry name" value="tRNA N6-adenosine threonylcarbamoyltransferase"/>
    <property type="match status" value="1"/>
</dbReference>
<dbReference type="PANTHER" id="PTHR11735:SF6">
    <property type="entry name" value="TRNA N6-ADENOSINE THREONYLCARBAMOYLTRANSFERASE, MITOCHONDRIAL"/>
    <property type="match status" value="1"/>
</dbReference>
<dbReference type="Gene3D" id="3.30.420.40">
    <property type="match status" value="2"/>
</dbReference>
<dbReference type="AlphaFoldDB" id="A0A975IM36"/>
<dbReference type="GO" id="GO:0061711">
    <property type="term" value="F:tRNA N(6)-L-threonylcarbamoyladenine synthase activity"/>
    <property type="evidence" value="ECO:0007669"/>
    <property type="project" value="UniProtKB-EC"/>
</dbReference>
<dbReference type="GO" id="GO:0002949">
    <property type="term" value="P:tRNA threonylcarbamoyladenosine modification"/>
    <property type="evidence" value="ECO:0007669"/>
    <property type="project" value="UniProtKB-UniRule"/>
</dbReference>
<dbReference type="Proteomes" id="UP000672038">
    <property type="component" value="Chromosome"/>
</dbReference>
<dbReference type="InterPro" id="IPR022450">
    <property type="entry name" value="TsaD"/>
</dbReference>
<evidence type="ECO:0000256" key="6">
    <source>
        <dbReference type="ARBA" id="ARBA00023315"/>
    </source>
</evidence>
<dbReference type="SUPFAM" id="SSF53067">
    <property type="entry name" value="Actin-like ATPase domain"/>
    <property type="match status" value="1"/>
</dbReference>
<dbReference type="FunFam" id="3.30.420.40:FF:000012">
    <property type="entry name" value="tRNA N6-adenosine threonylcarbamoyltransferase"/>
    <property type="match status" value="1"/>
</dbReference>
<dbReference type="PRINTS" id="PR00789">
    <property type="entry name" value="OSIALOPTASE"/>
</dbReference>
<gene>
    <name evidence="8 10" type="primary">tsaD</name>
    <name evidence="10" type="ORF">LFWB_1340</name>
</gene>
<comment type="cofactor">
    <cofactor evidence="8">
        <name>Fe(2+)</name>
        <dbReference type="ChEBI" id="CHEBI:29033"/>
    </cofactor>
    <text evidence="8">Binds 1 Fe(2+) ion per subunit.</text>
</comment>
<proteinExistence type="inferred from homology"/>
<accession>A0A975IM36</accession>
<feature type="binding site" evidence="8">
    <location>
        <position position="111"/>
    </location>
    <ligand>
        <name>Fe cation</name>
        <dbReference type="ChEBI" id="CHEBI:24875"/>
    </ligand>
</feature>
<dbReference type="HAMAP" id="MF_01445">
    <property type="entry name" value="TsaD"/>
    <property type="match status" value="1"/>
</dbReference>
<keyword evidence="6 8" id="KW-0012">Acyltransferase</keyword>
<feature type="binding site" evidence="8">
    <location>
        <begin position="133"/>
        <end position="137"/>
    </location>
    <ligand>
        <name>substrate</name>
    </ligand>
</feature>
<dbReference type="InterPro" id="IPR017861">
    <property type="entry name" value="KAE1/TsaD"/>
</dbReference>
<feature type="binding site" evidence="8">
    <location>
        <position position="166"/>
    </location>
    <ligand>
        <name>substrate</name>
    </ligand>
</feature>
<dbReference type="Pfam" id="PF00814">
    <property type="entry name" value="TsaD"/>
    <property type="match status" value="1"/>
</dbReference>
<keyword evidence="5 8" id="KW-0408">Iron</keyword>
<name>A0A975IM36_LOWBP</name>
<feature type="binding site" evidence="8">
    <location>
        <position position="179"/>
    </location>
    <ligand>
        <name>substrate</name>
    </ligand>
</feature>
<keyword evidence="1 8" id="KW-0963">Cytoplasm</keyword>
<comment type="catalytic activity">
    <reaction evidence="7 8">
        <text>L-threonylcarbamoyladenylate + adenosine(37) in tRNA = N(6)-L-threonylcarbamoyladenosine(37) in tRNA + AMP + H(+)</text>
        <dbReference type="Rhea" id="RHEA:37059"/>
        <dbReference type="Rhea" id="RHEA-COMP:10162"/>
        <dbReference type="Rhea" id="RHEA-COMP:10163"/>
        <dbReference type="ChEBI" id="CHEBI:15378"/>
        <dbReference type="ChEBI" id="CHEBI:73682"/>
        <dbReference type="ChEBI" id="CHEBI:74411"/>
        <dbReference type="ChEBI" id="CHEBI:74418"/>
        <dbReference type="ChEBI" id="CHEBI:456215"/>
        <dbReference type="EC" id="2.3.1.234"/>
    </reaction>
</comment>
<dbReference type="PANTHER" id="PTHR11735">
    <property type="entry name" value="TRNA N6-ADENOSINE THREONYLCARBAMOYLTRANSFERASE"/>
    <property type="match status" value="1"/>
</dbReference>
<dbReference type="NCBIfam" id="TIGR03723">
    <property type="entry name" value="T6A_TsaD_YgjD"/>
    <property type="match status" value="1"/>
</dbReference>
<keyword evidence="4 8" id="KW-0479">Metal-binding</keyword>